<proteinExistence type="predicted"/>
<dbReference type="Gene3D" id="3.40.50.1000">
    <property type="entry name" value="HAD superfamily/HAD-like"/>
    <property type="match status" value="1"/>
</dbReference>
<feature type="transmembrane region" description="Helical" evidence="1">
    <location>
        <begin position="16"/>
        <end position="42"/>
    </location>
</feature>
<accession>B4PGM6</accession>
<keyword evidence="1" id="KW-1133">Transmembrane helix</keyword>
<organism evidence="3 4">
    <name type="scientific">Drosophila yakuba</name>
    <name type="common">Fruit fly</name>
    <dbReference type="NCBI Taxonomy" id="7245"/>
    <lineage>
        <taxon>Eukaryota</taxon>
        <taxon>Metazoa</taxon>
        <taxon>Ecdysozoa</taxon>
        <taxon>Arthropoda</taxon>
        <taxon>Hexapoda</taxon>
        <taxon>Insecta</taxon>
        <taxon>Pterygota</taxon>
        <taxon>Neoptera</taxon>
        <taxon>Endopterygota</taxon>
        <taxon>Diptera</taxon>
        <taxon>Brachycera</taxon>
        <taxon>Muscomorpha</taxon>
        <taxon>Ephydroidea</taxon>
        <taxon>Drosophilidae</taxon>
        <taxon>Drosophila</taxon>
        <taxon>Sophophora</taxon>
    </lineage>
</organism>
<dbReference type="InterPro" id="IPR036412">
    <property type="entry name" value="HAD-like_sf"/>
</dbReference>
<keyword evidence="4" id="KW-1185">Reference proteome</keyword>
<dbReference type="PROSITE" id="PS51257">
    <property type="entry name" value="PROKAR_LIPOPROTEIN"/>
    <property type="match status" value="1"/>
</dbReference>
<dbReference type="HOGENOM" id="CLU_020262_4_3_1"/>
<dbReference type="InterPro" id="IPR004274">
    <property type="entry name" value="FCP1_dom"/>
</dbReference>
<dbReference type="PROSITE" id="PS50969">
    <property type="entry name" value="FCP1"/>
    <property type="match status" value="1"/>
</dbReference>
<evidence type="ECO:0000256" key="1">
    <source>
        <dbReference type="SAM" id="Phobius"/>
    </source>
</evidence>
<dbReference type="NCBIfam" id="TIGR02251">
    <property type="entry name" value="HIF-SF_euk"/>
    <property type="match status" value="1"/>
</dbReference>
<dbReference type="SUPFAM" id="SSF56784">
    <property type="entry name" value="HAD-like"/>
    <property type="match status" value="1"/>
</dbReference>
<gene>
    <name evidence="3" type="primary">Dyak\GE20696</name>
    <name evidence="3" type="synonym">dyak_GLEANR_4523</name>
    <name evidence="3" type="synonym">GE20696</name>
    <name evidence="3" type="ORF">Dyak_GE20696</name>
</gene>
<dbReference type="AlphaFoldDB" id="B4PGM6"/>
<dbReference type="CDD" id="cd07521">
    <property type="entry name" value="HAD_FCP1-like"/>
    <property type="match status" value="1"/>
</dbReference>
<dbReference type="InterPro" id="IPR050365">
    <property type="entry name" value="TIM50"/>
</dbReference>
<dbReference type="KEGG" id="dya:Dyak_GE20696"/>
<dbReference type="PANTHER" id="PTHR12210">
    <property type="entry name" value="DULLARD PROTEIN PHOSPHATASE"/>
    <property type="match status" value="1"/>
</dbReference>
<dbReference type="eggNOG" id="KOG1605">
    <property type="taxonomic scope" value="Eukaryota"/>
</dbReference>
<feature type="domain" description="FCP1 homology" evidence="2">
    <location>
        <begin position="74"/>
        <end position="240"/>
    </location>
</feature>
<reference evidence="3 4" key="1">
    <citation type="journal article" date="2007" name="Nature">
        <title>Evolution of genes and genomes on the Drosophila phylogeny.</title>
        <authorList>
            <consortium name="Drosophila 12 Genomes Consortium"/>
            <person name="Clark A.G."/>
            <person name="Eisen M.B."/>
            <person name="Smith D.R."/>
            <person name="Bergman C.M."/>
            <person name="Oliver B."/>
            <person name="Markow T.A."/>
            <person name="Kaufman T.C."/>
            <person name="Kellis M."/>
            <person name="Gelbart W."/>
            <person name="Iyer V.N."/>
            <person name="Pollard D.A."/>
            <person name="Sackton T.B."/>
            <person name="Larracuente A.M."/>
            <person name="Singh N.D."/>
            <person name="Abad J.P."/>
            <person name="Abt D.N."/>
            <person name="Adryan B."/>
            <person name="Aguade M."/>
            <person name="Akashi H."/>
            <person name="Anderson W.W."/>
            <person name="Aquadro C.F."/>
            <person name="Ardell D.H."/>
            <person name="Arguello R."/>
            <person name="Artieri C.G."/>
            <person name="Barbash D.A."/>
            <person name="Barker D."/>
            <person name="Barsanti P."/>
            <person name="Batterham P."/>
            <person name="Batzoglou S."/>
            <person name="Begun D."/>
            <person name="Bhutkar A."/>
            <person name="Blanco E."/>
            <person name="Bosak S.A."/>
            <person name="Bradley R.K."/>
            <person name="Brand A.D."/>
            <person name="Brent M.R."/>
            <person name="Brooks A.N."/>
            <person name="Brown R.H."/>
            <person name="Butlin R.K."/>
            <person name="Caggese C."/>
            <person name="Calvi B.R."/>
            <person name="Bernardo de Carvalho A."/>
            <person name="Caspi A."/>
            <person name="Castrezana S."/>
            <person name="Celniker S.E."/>
            <person name="Chang J.L."/>
            <person name="Chapple C."/>
            <person name="Chatterji S."/>
            <person name="Chinwalla A."/>
            <person name="Civetta A."/>
            <person name="Clifton S.W."/>
            <person name="Comeron J.M."/>
            <person name="Costello J.C."/>
            <person name="Coyne J.A."/>
            <person name="Daub J."/>
            <person name="David R.G."/>
            <person name="Delcher A.L."/>
            <person name="Delehaunty K."/>
            <person name="Do C.B."/>
            <person name="Ebling H."/>
            <person name="Edwards K."/>
            <person name="Eickbush T."/>
            <person name="Evans J.D."/>
            <person name="Filipski A."/>
            <person name="Findeiss S."/>
            <person name="Freyhult E."/>
            <person name="Fulton L."/>
            <person name="Fulton R."/>
            <person name="Garcia A.C."/>
            <person name="Gardiner A."/>
            <person name="Garfield D.A."/>
            <person name="Garvin B.E."/>
            <person name="Gibson G."/>
            <person name="Gilbert D."/>
            <person name="Gnerre S."/>
            <person name="Godfrey J."/>
            <person name="Good R."/>
            <person name="Gotea V."/>
            <person name="Gravely B."/>
            <person name="Greenberg A.J."/>
            <person name="Griffiths-Jones S."/>
            <person name="Gross S."/>
            <person name="Guigo R."/>
            <person name="Gustafson E.A."/>
            <person name="Haerty W."/>
            <person name="Hahn M.W."/>
            <person name="Halligan D.L."/>
            <person name="Halpern A.L."/>
            <person name="Halter G.M."/>
            <person name="Han M.V."/>
            <person name="Heger A."/>
            <person name="Hillier L."/>
            <person name="Hinrichs A.S."/>
            <person name="Holmes I."/>
            <person name="Hoskins R.A."/>
            <person name="Hubisz M.J."/>
            <person name="Hultmark D."/>
            <person name="Huntley M.A."/>
            <person name="Jaffe D.B."/>
            <person name="Jagadeeshan S."/>
            <person name="Jeck W.R."/>
            <person name="Johnson J."/>
            <person name="Jones C.D."/>
            <person name="Jordan W.C."/>
            <person name="Karpen G.H."/>
            <person name="Kataoka E."/>
            <person name="Keightley P.D."/>
            <person name="Kheradpour P."/>
            <person name="Kirkness E.F."/>
            <person name="Koerich L.B."/>
            <person name="Kristiansen K."/>
            <person name="Kudrna D."/>
            <person name="Kulathinal R.J."/>
            <person name="Kumar S."/>
            <person name="Kwok R."/>
            <person name="Lander E."/>
            <person name="Langley C.H."/>
            <person name="Lapoint R."/>
            <person name="Lazzaro B.P."/>
            <person name="Lee S.J."/>
            <person name="Levesque L."/>
            <person name="Li R."/>
            <person name="Lin C.F."/>
            <person name="Lin M.F."/>
            <person name="Lindblad-Toh K."/>
            <person name="Llopart A."/>
            <person name="Long M."/>
            <person name="Low L."/>
            <person name="Lozovsky E."/>
            <person name="Lu J."/>
            <person name="Luo M."/>
            <person name="Machado C.A."/>
            <person name="Makalowski W."/>
            <person name="Marzo M."/>
            <person name="Matsuda M."/>
            <person name="Matzkin L."/>
            <person name="McAllister B."/>
            <person name="McBride C.S."/>
            <person name="McKernan B."/>
            <person name="McKernan K."/>
            <person name="Mendez-Lago M."/>
            <person name="Minx P."/>
            <person name="Mollenhauer M.U."/>
            <person name="Montooth K."/>
            <person name="Mount S.M."/>
            <person name="Mu X."/>
            <person name="Myers E."/>
            <person name="Negre B."/>
            <person name="Newfeld S."/>
            <person name="Nielsen R."/>
            <person name="Noor M.A."/>
            <person name="O'Grady P."/>
            <person name="Pachter L."/>
            <person name="Papaceit M."/>
            <person name="Parisi M.J."/>
            <person name="Parisi M."/>
            <person name="Parts L."/>
            <person name="Pedersen J.S."/>
            <person name="Pesole G."/>
            <person name="Phillippy A.M."/>
            <person name="Ponting C.P."/>
            <person name="Pop M."/>
            <person name="Porcelli D."/>
            <person name="Powell J.R."/>
            <person name="Prohaska S."/>
            <person name="Pruitt K."/>
            <person name="Puig M."/>
            <person name="Quesneville H."/>
            <person name="Ram K.R."/>
            <person name="Rand D."/>
            <person name="Rasmussen M.D."/>
            <person name="Reed L.K."/>
            <person name="Reenan R."/>
            <person name="Reily A."/>
            <person name="Remington K.A."/>
            <person name="Rieger T.T."/>
            <person name="Ritchie M.G."/>
            <person name="Robin C."/>
            <person name="Rogers Y.H."/>
            <person name="Rohde C."/>
            <person name="Rozas J."/>
            <person name="Rubenfield M.J."/>
            <person name="Ruiz A."/>
            <person name="Russo S."/>
            <person name="Salzberg S.L."/>
            <person name="Sanchez-Gracia A."/>
            <person name="Saranga D.J."/>
            <person name="Sato H."/>
            <person name="Schaeffer S.W."/>
            <person name="Schatz M.C."/>
            <person name="Schlenke T."/>
            <person name="Schwartz R."/>
            <person name="Segarra C."/>
            <person name="Singh R.S."/>
            <person name="Sirot L."/>
            <person name="Sirota M."/>
            <person name="Sisneros N.B."/>
            <person name="Smith C.D."/>
            <person name="Smith T.F."/>
            <person name="Spieth J."/>
            <person name="Stage D.E."/>
            <person name="Stark A."/>
            <person name="Stephan W."/>
            <person name="Strausberg R.L."/>
            <person name="Strempel S."/>
            <person name="Sturgill D."/>
            <person name="Sutton G."/>
            <person name="Sutton G.G."/>
            <person name="Tao W."/>
            <person name="Teichmann S."/>
            <person name="Tobari Y.N."/>
            <person name="Tomimura Y."/>
            <person name="Tsolas J.M."/>
            <person name="Valente V.L."/>
            <person name="Venter E."/>
            <person name="Venter J.C."/>
            <person name="Vicario S."/>
            <person name="Vieira F.G."/>
            <person name="Vilella A.J."/>
            <person name="Villasante A."/>
            <person name="Walenz B."/>
            <person name="Wang J."/>
            <person name="Wasserman M."/>
            <person name="Watts T."/>
            <person name="Wilson D."/>
            <person name="Wilson R.K."/>
            <person name="Wing R.A."/>
            <person name="Wolfner M.F."/>
            <person name="Wong A."/>
            <person name="Wong G.K."/>
            <person name="Wu C.I."/>
            <person name="Wu G."/>
            <person name="Yamamoto D."/>
            <person name="Yang H.P."/>
            <person name="Yang S.P."/>
            <person name="Yorke J.A."/>
            <person name="Yoshida K."/>
            <person name="Zdobnov E."/>
            <person name="Zhang P."/>
            <person name="Zhang Y."/>
            <person name="Zimin A.V."/>
            <person name="Baldwin J."/>
            <person name="Abdouelleil A."/>
            <person name="Abdulkadir J."/>
            <person name="Abebe A."/>
            <person name="Abera B."/>
            <person name="Abreu J."/>
            <person name="Acer S.C."/>
            <person name="Aftuck L."/>
            <person name="Alexander A."/>
            <person name="An P."/>
            <person name="Anderson E."/>
            <person name="Anderson S."/>
            <person name="Arachi H."/>
            <person name="Azer M."/>
            <person name="Bachantsang P."/>
            <person name="Barry A."/>
            <person name="Bayul T."/>
            <person name="Berlin A."/>
            <person name="Bessette D."/>
            <person name="Bloom T."/>
            <person name="Blye J."/>
            <person name="Boguslavskiy L."/>
            <person name="Bonnet C."/>
            <person name="Boukhgalter B."/>
            <person name="Bourzgui I."/>
            <person name="Brown A."/>
            <person name="Cahill P."/>
            <person name="Channer S."/>
            <person name="Cheshatsang Y."/>
            <person name="Chuda L."/>
            <person name="Citroen M."/>
            <person name="Collymore A."/>
            <person name="Cooke P."/>
            <person name="Costello M."/>
            <person name="D'Aco K."/>
            <person name="Daza R."/>
            <person name="De Haan G."/>
            <person name="DeGray S."/>
            <person name="DeMaso C."/>
            <person name="Dhargay N."/>
            <person name="Dooley K."/>
            <person name="Dooley E."/>
            <person name="Doricent M."/>
            <person name="Dorje P."/>
            <person name="Dorjee K."/>
            <person name="Dupes A."/>
            <person name="Elong R."/>
            <person name="Falk J."/>
            <person name="Farina A."/>
            <person name="Faro S."/>
            <person name="Ferguson D."/>
            <person name="Fisher S."/>
            <person name="Foley C.D."/>
            <person name="Franke A."/>
            <person name="Friedrich D."/>
            <person name="Gadbois L."/>
            <person name="Gearin G."/>
            <person name="Gearin C.R."/>
            <person name="Giannoukos G."/>
            <person name="Goode T."/>
            <person name="Graham J."/>
            <person name="Grandbois E."/>
            <person name="Grewal S."/>
            <person name="Gyaltsen K."/>
            <person name="Hafez N."/>
            <person name="Hagos B."/>
            <person name="Hall J."/>
            <person name="Henson C."/>
            <person name="Hollinger A."/>
            <person name="Honan T."/>
            <person name="Huard M.D."/>
            <person name="Hughes L."/>
            <person name="Hurhula B."/>
            <person name="Husby M.E."/>
            <person name="Kamat A."/>
            <person name="Kanga B."/>
            <person name="Kashin S."/>
            <person name="Khazanovich D."/>
            <person name="Kisner P."/>
            <person name="Lance K."/>
            <person name="Lara M."/>
            <person name="Lee W."/>
            <person name="Lennon N."/>
            <person name="Letendre F."/>
            <person name="LeVine R."/>
            <person name="Lipovsky A."/>
            <person name="Liu X."/>
            <person name="Liu J."/>
            <person name="Liu S."/>
            <person name="Lokyitsang T."/>
            <person name="Lokyitsang Y."/>
            <person name="Lubonja R."/>
            <person name="Lui A."/>
            <person name="MacDonald P."/>
            <person name="Magnisalis V."/>
            <person name="Maru K."/>
            <person name="Matthews C."/>
            <person name="McCusker W."/>
            <person name="McDonough S."/>
            <person name="Mehta T."/>
            <person name="Meldrim J."/>
            <person name="Meneus L."/>
            <person name="Mihai O."/>
            <person name="Mihalev A."/>
            <person name="Mihova T."/>
            <person name="Mittelman R."/>
            <person name="Mlenga V."/>
            <person name="Montmayeur A."/>
            <person name="Mulrain L."/>
            <person name="Navidi A."/>
            <person name="Naylor J."/>
            <person name="Negash T."/>
            <person name="Nguyen T."/>
            <person name="Nguyen N."/>
            <person name="Nicol R."/>
            <person name="Norbu C."/>
            <person name="Norbu N."/>
            <person name="Novod N."/>
            <person name="O'Neill B."/>
            <person name="Osman S."/>
            <person name="Markiewicz E."/>
            <person name="Oyono O.L."/>
            <person name="Patti C."/>
            <person name="Phunkhang P."/>
            <person name="Pierre F."/>
            <person name="Priest M."/>
            <person name="Raghuraman S."/>
            <person name="Rege F."/>
            <person name="Reyes R."/>
            <person name="Rise C."/>
            <person name="Rogov P."/>
            <person name="Ross K."/>
            <person name="Ryan E."/>
            <person name="Settipalli S."/>
            <person name="Shea T."/>
            <person name="Sherpa N."/>
            <person name="Shi L."/>
            <person name="Shih D."/>
            <person name="Sparrow T."/>
            <person name="Spaulding J."/>
            <person name="Stalker J."/>
            <person name="Stange-Thomann N."/>
            <person name="Stavropoulos S."/>
            <person name="Stone C."/>
            <person name="Strader C."/>
            <person name="Tesfaye S."/>
            <person name="Thomson T."/>
            <person name="Thoulutsang Y."/>
            <person name="Thoulutsang D."/>
            <person name="Topham K."/>
            <person name="Topping I."/>
            <person name="Tsamla T."/>
            <person name="Vassiliev H."/>
            <person name="Vo A."/>
            <person name="Wangchuk T."/>
            <person name="Wangdi T."/>
            <person name="Weiand M."/>
            <person name="Wilkinson J."/>
            <person name="Wilson A."/>
            <person name="Yadav S."/>
            <person name="Young G."/>
            <person name="Yu Q."/>
            <person name="Zembek L."/>
            <person name="Zhong D."/>
            <person name="Zimmer A."/>
            <person name="Zwirko Z."/>
            <person name="Jaffe D.B."/>
            <person name="Alvarez P."/>
            <person name="Brockman W."/>
            <person name="Butler J."/>
            <person name="Chin C."/>
            <person name="Gnerre S."/>
            <person name="Grabherr M."/>
            <person name="Kleber M."/>
            <person name="Mauceli E."/>
            <person name="MacCallum I."/>
        </authorList>
    </citation>
    <scope>NUCLEOTIDE SEQUENCE [LARGE SCALE GENOMIC DNA]</scope>
    <source>
        <strain evidence="4">Tai18E2 / Tucson 14021-0261.01</strain>
    </source>
</reference>
<keyword evidence="3" id="KW-0378">Hydrolase</keyword>
<dbReference type="InterPro" id="IPR023214">
    <property type="entry name" value="HAD_sf"/>
</dbReference>
<protein>
    <recommendedName>
        <fullName evidence="2">FCP1 homology domain-containing protein</fullName>
    </recommendedName>
</protein>
<name>B4PGM6_DROYA</name>
<keyword evidence="1" id="KW-0812">Transmembrane</keyword>
<dbReference type="SMR" id="B4PGM6"/>
<evidence type="ECO:0000313" key="4">
    <source>
        <dbReference type="Proteomes" id="UP000002282"/>
    </source>
</evidence>
<dbReference type="GO" id="GO:0016791">
    <property type="term" value="F:phosphatase activity"/>
    <property type="evidence" value="ECO:0007669"/>
    <property type="project" value="InterPro"/>
</dbReference>
<sequence length="268" mass="30959">MHKFEYLTMPLKSDYIIIYFFGLATLGLVIGVACLVIPRLWLFLANVYKMYVEYTPIIYPKEDCLSPVSKSRLNLVARKTLVLDMDETMITSWLKKTGKKPKNKPRIAHDFKFYLPAYEATIYVYKRPYLDHFLDRVSKWYDLTVFTAGAEIYASPILDFLDRGRGILNSRLYRQDCIEVYGTRAKSVLLASPDLANVLLLDNSSTECSFNAGNAILIKSYEIGSRDEELINLLPFLDALRFMKDVRSVLKRCTRFEFFSTILESVAQ</sequence>
<dbReference type="OrthoDB" id="277011at2759"/>
<reference evidence="3 4" key="2">
    <citation type="journal article" date="2007" name="PLoS Biol.">
        <title>Principles of genome evolution in the Drosophila melanogaster species group.</title>
        <authorList>
            <person name="Ranz J.M."/>
            <person name="Maurin D."/>
            <person name="Chan Y.S."/>
            <person name="von Grotthuss M."/>
            <person name="Hillier L.W."/>
            <person name="Roote J."/>
            <person name="Ashburner M."/>
            <person name="Bergman C.M."/>
        </authorList>
    </citation>
    <scope>NUCLEOTIDE SEQUENCE [LARGE SCALE GENOMIC DNA]</scope>
    <source>
        <strain evidence="4">Tai18E2 / Tucson 14021-0261.01</strain>
    </source>
</reference>
<dbReference type="InterPro" id="IPR011948">
    <property type="entry name" value="Dullard_phosphatase"/>
</dbReference>
<dbReference type="EMBL" id="CM000159">
    <property type="protein sequence ID" value="EDW93244.2"/>
    <property type="molecule type" value="Genomic_DNA"/>
</dbReference>
<keyword evidence="1" id="KW-0472">Membrane</keyword>
<evidence type="ECO:0000313" key="3">
    <source>
        <dbReference type="EMBL" id="EDW93244.2"/>
    </source>
</evidence>
<dbReference type="Pfam" id="PF03031">
    <property type="entry name" value="NIF"/>
    <property type="match status" value="1"/>
</dbReference>
<dbReference type="Proteomes" id="UP000002282">
    <property type="component" value="Chromosome 3L"/>
</dbReference>
<dbReference type="SMART" id="SM00577">
    <property type="entry name" value="CPDc"/>
    <property type="match status" value="1"/>
</dbReference>
<evidence type="ECO:0000259" key="2">
    <source>
        <dbReference type="PROSITE" id="PS50969"/>
    </source>
</evidence>